<dbReference type="Pfam" id="PF00617">
    <property type="entry name" value="RasGEF"/>
    <property type="match status" value="1"/>
</dbReference>
<name>A0A448XLG9_9PLAT</name>
<organism evidence="5 6">
    <name type="scientific">Protopolystoma xenopodis</name>
    <dbReference type="NCBI Taxonomy" id="117903"/>
    <lineage>
        <taxon>Eukaryota</taxon>
        <taxon>Metazoa</taxon>
        <taxon>Spiralia</taxon>
        <taxon>Lophotrochozoa</taxon>
        <taxon>Platyhelminthes</taxon>
        <taxon>Monogenea</taxon>
        <taxon>Polyopisthocotylea</taxon>
        <taxon>Polystomatidea</taxon>
        <taxon>Polystomatidae</taxon>
        <taxon>Protopolystoma</taxon>
    </lineage>
</organism>
<dbReference type="GO" id="GO:0007265">
    <property type="term" value="P:Ras protein signal transduction"/>
    <property type="evidence" value="ECO:0007669"/>
    <property type="project" value="TreeGrafter"/>
</dbReference>
<dbReference type="AlphaFoldDB" id="A0A448XLG9"/>
<feature type="domain" description="Ras-GEF" evidence="4">
    <location>
        <begin position="1"/>
        <end position="94"/>
    </location>
</feature>
<dbReference type="InterPro" id="IPR008937">
    <property type="entry name" value="Ras-like_GEF"/>
</dbReference>
<evidence type="ECO:0000256" key="1">
    <source>
        <dbReference type="ARBA" id="ARBA00022658"/>
    </source>
</evidence>
<sequence length="94" mass="10703">MAVMNGLQVQCVHRLRVSWAGLQARRERTCLKRLADMLSPEDNYGRLRVIISDNRLPCIPYLGALVLQTFNILVVVVIVLLFSKYCSIFIAIII</sequence>
<keyword evidence="3" id="KW-0472">Membrane</keyword>
<keyword evidence="6" id="KW-1185">Reference proteome</keyword>
<dbReference type="PANTHER" id="PTHR23113:SF368">
    <property type="entry name" value="CELL DIVISION CONTROL PROTEIN 25"/>
    <property type="match status" value="1"/>
</dbReference>
<keyword evidence="1 2" id="KW-0344">Guanine-nucleotide releasing factor</keyword>
<gene>
    <name evidence="5" type="ORF">PXEA_LOCUS32918</name>
</gene>
<feature type="transmembrane region" description="Helical" evidence="3">
    <location>
        <begin position="70"/>
        <end position="93"/>
    </location>
</feature>
<keyword evidence="3" id="KW-0812">Transmembrane</keyword>
<dbReference type="PROSITE" id="PS50009">
    <property type="entry name" value="RASGEF_CAT"/>
    <property type="match status" value="1"/>
</dbReference>
<dbReference type="GO" id="GO:0005085">
    <property type="term" value="F:guanyl-nucleotide exchange factor activity"/>
    <property type="evidence" value="ECO:0007669"/>
    <property type="project" value="UniProtKB-KW"/>
</dbReference>
<reference evidence="5" key="1">
    <citation type="submission" date="2018-11" db="EMBL/GenBank/DDBJ databases">
        <authorList>
            <consortium name="Pathogen Informatics"/>
        </authorList>
    </citation>
    <scope>NUCLEOTIDE SEQUENCE</scope>
</reference>
<comment type="caution">
    <text evidence="5">The sequence shown here is derived from an EMBL/GenBank/DDBJ whole genome shotgun (WGS) entry which is preliminary data.</text>
</comment>
<accession>A0A448XLG9</accession>
<dbReference type="InterPro" id="IPR036964">
    <property type="entry name" value="RASGEF_cat_dom_sf"/>
</dbReference>
<protein>
    <recommendedName>
        <fullName evidence="4">Ras-GEF domain-containing protein</fullName>
    </recommendedName>
</protein>
<dbReference type="Gene3D" id="1.10.840.10">
    <property type="entry name" value="Ras guanine-nucleotide exchange factors catalytic domain"/>
    <property type="match status" value="1"/>
</dbReference>
<evidence type="ECO:0000256" key="3">
    <source>
        <dbReference type="SAM" id="Phobius"/>
    </source>
</evidence>
<evidence type="ECO:0000259" key="4">
    <source>
        <dbReference type="PROSITE" id="PS50009"/>
    </source>
</evidence>
<dbReference type="Proteomes" id="UP000784294">
    <property type="component" value="Unassembled WGS sequence"/>
</dbReference>
<dbReference type="PANTHER" id="PTHR23113">
    <property type="entry name" value="GUANINE NUCLEOTIDE EXCHANGE FACTOR"/>
    <property type="match status" value="1"/>
</dbReference>
<proteinExistence type="predicted"/>
<dbReference type="EMBL" id="CAAALY010261382">
    <property type="protein sequence ID" value="VEL39478.1"/>
    <property type="molecule type" value="Genomic_DNA"/>
</dbReference>
<evidence type="ECO:0000313" key="5">
    <source>
        <dbReference type="EMBL" id="VEL39478.1"/>
    </source>
</evidence>
<evidence type="ECO:0000256" key="2">
    <source>
        <dbReference type="PROSITE-ProRule" id="PRU00168"/>
    </source>
</evidence>
<dbReference type="InterPro" id="IPR001895">
    <property type="entry name" value="RASGEF_cat_dom"/>
</dbReference>
<keyword evidence="3" id="KW-1133">Transmembrane helix</keyword>
<dbReference type="SUPFAM" id="SSF48366">
    <property type="entry name" value="Ras GEF"/>
    <property type="match status" value="1"/>
</dbReference>
<dbReference type="GO" id="GO:0005886">
    <property type="term" value="C:plasma membrane"/>
    <property type="evidence" value="ECO:0007669"/>
    <property type="project" value="TreeGrafter"/>
</dbReference>
<dbReference type="OrthoDB" id="10254377at2759"/>
<dbReference type="InterPro" id="IPR023578">
    <property type="entry name" value="Ras_GEF_dom_sf"/>
</dbReference>
<evidence type="ECO:0000313" key="6">
    <source>
        <dbReference type="Proteomes" id="UP000784294"/>
    </source>
</evidence>